<accession>A0ABQ2VKE2</accession>
<dbReference type="Pfam" id="PF00392">
    <property type="entry name" value="GntR"/>
    <property type="match status" value="1"/>
</dbReference>
<dbReference type="InterPro" id="IPR011711">
    <property type="entry name" value="GntR_C"/>
</dbReference>
<dbReference type="InterPro" id="IPR000524">
    <property type="entry name" value="Tscrpt_reg_HTH_GntR"/>
</dbReference>
<dbReference type="Proteomes" id="UP000654471">
    <property type="component" value="Unassembled WGS sequence"/>
</dbReference>
<evidence type="ECO:0000259" key="4">
    <source>
        <dbReference type="PROSITE" id="PS50949"/>
    </source>
</evidence>
<dbReference type="SUPFAM" id="SSF48008">
    <property type="entry name" value="GntR ligand-binding domain-like"/>
    <property type="match status" value="1"/>
</dbReference>
<evidence type="ECO:0000256" key="2">
    <source>
        <dbReference type="ARBA" id="ARBA00023125"/>
    </source>
</evidence>
<evidence type="ECO:0000313" key="6">
    <source>
        <dbReference type="Proteomes" id="UP000654471"/>
    </source>
</evidence>
<dbReference type="InterPro" id="IPR008920">
    <property type="entry name" value="TF_FadR/GntR_C"/>
</dbReference>
<dbReference type="InterPro" id="IPR036388">
    <property type="entry name" value="WH-like_DNA-bd_sf"/>
</dbReference>
<comment type="caution">
    <text evidence="5">The sequence shown here is derived from an EMBL/GenBank/DDBJ whole genome shotgun (WGS) entry which is preliminary data.</text>
</comment>
<dbReference type="SMART" id="SM00895">
    <property type="entry name" value="FCD"/>
    <property type="match status" value="1"/>
</dbReference>
<protein>
    <submittedName>
        <fullName evidence="5">GntR family transcriptional regulator</fullName>
    </submittedName>
</protein>
<evidence type="ECO:0000256" key="3">
    <source>
        <dbReference type="ARBA" id="ARBA00023163"/>
    </source>
</evidence>
<organism evidence="5 6">
    <name type="scientific">Streptomyces albospinus</name>
    <dbReference type="NCBI Taxonomy" id="285515"/>
    <lineage>
        <taxon>Bacteria</taxon>
        <taxon>Bacillati</taxon>
        <taxon>Actinomycetota</taxon>
        <taxon>Actinomycetes</taxon>
        <taxon>Kitasatosporales</taxon>
        <taxon>Streptomycetaceae</taxon>
        <taxon>Streptomyces</taxon>
    </lineage>
</organism>
<dbReference type="Pfam" id="PF07729">
    <property type="entry name" value="FCD"/>
    <property type="match status" value="1"/>
</dbReference>
<evidence type="ECO:0000313" key="5">
    <source>
        <dbReference type="EMBL" id="GGU93765.1"/>
    </source>
</evidence>
<proteinExistence type="predicted"/>
<dbReference type="PRINTS" id="PR00035">
    <property type="entry name" value="HTHGNTR"/>
</dbReference>
<keyword evidence="6" id="KW-1185">Reference proteome</keyword>
<dbReference type="PROSITE" id="PS50949">
    <property type="entry name" value="HTH_GNTR"/>
    <property type="match status" value="1"/>
</dbReference>
<sequence>MAGTVTMNELLRQPEERCDHEDVRHGMPLEALRPSPLVEQAAQRLREQITGGHWPVGSKLPGETTLAKTLGVGRSTVREALRALAGAGLVQPRHGSGVFVIATEPTEDWPTRLRRAAVADVYEVRAMVEVQAARLAAERRTDADVAAMRAALERRRTTAAHGDDAAFVDADIALHATVVDAAHNPVLSDLFTQFAPALRQGLIDLVRLLGLRDQDPRHGDARHAALVEAVAGGDAEAAGRTLEAELDETRAHLAAR</sequence>
<keyword evidence="3" id="KW-0804">Transcription</keyword>
<keyword evidence="1" id="KW-0805">Transcription regulation</keyword>
<dbReference type="InterPro" id="IPR036390">
    <property type="entry name" value="WH_DNA-bd_sf"/>
</dbReference>
<dbReference type="SUPFAM" id="SSF46785">
    <property type="entry name" value="Winged helix' DNA-binding domain"/>
    <property type="match status" value="1"/>
</dbReference>
<dbReference type="CDD" id="cd07377">
    <property type="entry name" value="WHTH_GntR"/>
    <property type="match status" value="1"/>
</dbReference>
<feature type="domain" description="HTH gntR-type" evidence="4">
    <location>
        <begin position="35"/>
        <end position="103"/>
    </location>
</feature>
<evidence type="ECO:0000256" key="1">
    <source>
        <dbReference type="ARBA" id="ARBA00023015"/>
    </source>
</evidence>
<keyword evidence="2" id="KW-0238">DNA-binding</keyword>
<dbReference type="EMBL" id="BMRP01000043">
    <property type="protein sequence ID" value="GGU93765.1"/>
    <property type="molecule type" value="Genomic_DNA"/>
</dbReference>
<dbReference type="Gene3D" id="1.10.10.10">
    <property type="entry name" value="Winged helix-like DNA-binding domain superfamily/Winged helix DNA-binding domain"/>
    <property type="match status" value="1"/>
</dbReference>
<dbReference type="Gene3D" id="1.20.120.530">
    <property type="entry name" value="GntR ligand-binding domain-like"/>
    <property type="match status" value="1"/>
</dbReference>
<gene>
    <name evidence="5" type="ORF">GCM10010211_70800</name>
</gene>
<dbReference type="SMART" id="SM00345">
    <property type="entry name" value="HTH_GNTR"/>
    <property type="match status" value="1"/>
</dbReference>
<dbReference type="PANTHER" id="PTHR43537:SF47">
    <property type="entry name" value="REGULATORY PROTEIN GNTR HTH"/>
    <property type="match status" value="1"/>
</dbReference>
<name>A0ABQ2VKE2_9ACTN</name>
<reference evidence="6" key="1">
    <citation type="journal article" date="2019" name="Int. J. Syst. Evol. Microbiol.">
        <title>The Global Catalogue of Microorganisms (GCM) 10K type strain sequencing project: providing services to taxonomists for standard genome sequencing and annotation.</title>
        <authorList>
            <consortium name="The Broad Institute Genomics Platform"/>
            <consortium name="The Broad Institute Genome Sequencing Center for Infectious Disease"/>
            <person name="Wu L."/>
            <person name="Ma J."/>
        </authorList>
    </citation>
    <scope>NUCLEOTIDE SEQUENCE [LARGE SCALE GENOMIC DNA]</scope>
    <source>
        <strain evidence="6">JCM 3399</strain>
    </source>
</reference>
<dbReference type="PANTHER" id="PTHR43537">
    <property type="entry name" value="TRANSCRIPTIONAL REGULATOR, GNTR FAMILY"/>
    <property type="match status" value="1"/>
</dbReference>